<gene>
    <name evidence="3" type="ORF">SSOG_05917</name>
</gene>
<accession>D9WRT3</accession>
<feature type="domain" description="Carboxymuconolactone decarboxylase-like" evidence="2">
    <location>
        <begin position="43"/>
        <end position="108"/>
    </location>
</feature>
<feature type="region of interest" description="Disordered" evidence="1">
    <location>
        <begin position="1"/>
        <end position="21"/>
    </location>
</feature>
<dbReference type="Gene3D" id="1.20.1290.10">
    <property type="entry name" value="AhpD-like"/>
    <property type="match status" value="1"/>
</dbReference>
<evidence type="ECO:0000313" key="4">
    <source>
        <dbReference type="Proteomes" id="UP000003963"/>
    </source>
</evidence>
<dbReference type="Proteomes" id="UP000003963">
    <property type="component" value="Unassembled WGS sequence"/>
</dbReference>
<dbReference type="PANTHER" id="PTHR35446">
    <property type="entry name" value="SI:CH211-175M2.5"/>
    <property type="match status" value="1"/>
</dbReference>
<dbReference type="SUPFAM" id="SSF69118">
    <property type="entry name" value="AhpD-like"/>
    <property type="match status" value="1"/>
</dbReference>
<name>D9WRT3_9ACTN</name>
<dbReference type="AlphaFoldDB" id="D9WRT3"/>
<dbReference type="InterPro" id="IPR029032">
    <property type="entry name" value="AhpD-like"/>
</dbReference>
<dbReference type="EMBL" id="GG657754">
    <property type="protein sequence ID" value="EFL26203.1"/>
    <property type="molecule type" value="Genomic_DNA"/>
</dbReference>
<evidence type="ECO:0000259" key="2">
    <source>
        <dbReference type="Pfam" id="PF02627"/>
    </source>
</evidence>
<feature type="compositionally biased region" description="Basic and acidic residues" evidence="1">
    <location>
        <begin position="1"/>
        <end position="11"/>
    </location>
</feature>
<evidence type="ECO:0000313" key="3">
    <source>
        <dbReference type="EMBL" id="EFL26203.1"/>
    </source>
</evidence>
<evidence type="ECO:0000256" key="1">
    <source>
        <dbReference type="SAM" id="MobiDB-lite"/>
    </source>
</evidence>
<keyword evidence="3" id="KW-0560">Oxidoreductase</keyword>
<dbReference type="PANTHER" id="PTHR35446:SF3">
    <property type="entry name" value="CMD DOMAIN-CONTAINING PROTEIN"/>
    <property type="match status" value="1"/>
</dbReference>
<dbReference type="RefSeq" id="WP_009718003.1">
    <property type="nucleotide sequence ID" value="NZ_GG657754.1"/>
</dbReference>
<dbReference type="OrthoDB" id="122912at2"/>
<keyword evidence="4" id="KW-1185">Reference proteome</keyword>
<keyword evidence="3" id="KW-0575">Peroxidase</keyword>
<dbReference type="GO" id="GO:0051920">
    <property type="term" value="F:peroxiredoxin activity"/>
    <property type="evidence" value="ECO:0007669"/>
    <property type="project" value="InterPro"/>
</dbReference>
<sequence length="224" mass="23986">MPVDLFTDHTPDSAPPGARRSMEAVTQRLGYLPAPVGRLAEAPEVLDGFLRLSGLFEASTLDPLAREVVIMTIATRNACHVCVAMHTGKLTALDADGELIAALREQRTLPDERLDTVRTFTLAVMDDAGAVRDEMFDAFLERGFTRRNALEVVLGVGAYTLSTFANRMTRAPLDERLAPFAWGGWSRAGGGDQARFVGGDDQLGAVAGAEFAHDAADVGLRGEG</sequence>
<dbReference type="InterPro" id="IPR003779">
    <property type="entry name" value="CMD-like"/>
</dbReference>
<reference evidence="3 4" key="1">
    <citation type="submission" date="2009-02" db="EMBL/GenBank/DDBJ databases">
        <title>Annotation of Streptomyces hygroscopicus strain ATCC 53653.</title>
        <authorList>
            <consortium name="The Broad Institute Genome Sequencing Platform"/>
            <consortium name="Broad Institute Microbial Sequencing Center"/>
            <person name="Fischbach M."/>
            <person name="Godfrey P."/>
            <person name="Ward D."/>
            <person name="Young S."/>
            <person name="Zeng Q."/>
            <person name="Koehrsen M."/>
            <person name="Alvarado L."/>
            <person name="Berlin A.M."/>
            <person name="Bochicchio J."/>
            <person name="Borenstein D."/>
            <person name="Chapman S.B."/>
            <person name="Chen Z."/>
            <person name="Engels R."/>
            <person name="Freedman E."/>
            <person name="Gellesch M."/>
            <person name="Goldberg J."/>
            <person name="Griggs A."/>
            <person name="Gujja S."/>
            <person name="Heilman E.R."/>
            <person name="Heiman D.I."/>
            <person name="Hepburn T.A."/>
            <person name="Howarth C."/>
            <person name="Jen D."/>
            <person name="Larson L."/>
            <person name="Lewis B."/>
            <person name="Mehta T."/>
            <person name="Park D."/>
            <person name="Pearson M."/>
            <person name="Richards J."/>
            <person name="Roberts A."/>
            <person name="Saif S."/>
            <person name="Shea T.D."/>
            <person name="Shenoy N."/>
            <person name="Sisk P."/>
            <person name="Stolte C."/>
            <person name="Sykes S.N."/>
            <person name="Thomson T."/>
            <person name="Walk T."/>
            <person name="White J."/>
            <person name="Yandava C."/>
            <person name="Straight P."/>
            <person name="Clardy J."/>
            <person name="Hung D."/>
            <person name="Kolter R."/>
            <person name="Mekalanos J."/>
            <person name="Walker S."/>
            <person name="Walsh C.T."/>
            <person name="Wieland-Brown L.C."/>
            <person name="Haas B."/>
            <person name="Nusbaum C."/>
            <person name="Birren B."/>
        </authorList>
    </citation>
    <scope>NUCLEOTIDE SEQUENCE [LARGE SCALE GENOMIC DNA]</scope>
    <source>
        <strain evidence="3 4">ATCC 53653</strain>
    </source>
</reference>
<dbReference type="Pfam" id="PF02627">
    <property type="entry name" value="CMD"/>
    <property type="match status" value="1"/>
</dbReference>
<proteinExistence type="predicted"/>
<protein>
    <submittedName>
        <fullName evidence="3">Alkylhydroperoxidase AhpD domain protein</fullName>
    </submittedName>
</protein>
<dbReference type="STRING" id="457427.SSOG_05917"/>
<organism evidence="3 4">
    <name type="scientific">Streptomyces himastatinicus ATCC 53653</name>
    <dbReference type="NCBI Taxonomy" id="457427"/>
    <lineage>
        <taxon>Bacteria</taxon>
        <taxon>Bacillati</taxon>
        <taxon>Actinomycetota</taxon>
        <taxon>Actinomycetes</taxon>
        <taxon>Kitasatosporales</taxon>
        <taxon>Streptomycetaceae</taxon>
        <taxon>Streptomyces</taxon>
        <taxon>Streptomyces violaceusniger group</taxon>
    </lineage>
</organism>
<dbReference type="HOGENOM" id="CLU_082760_5_1_11"/>